<sequence>MDLCGPMRVESIHEKKYILVIVDDYTRLGWVRFLKDETPEMIKKFIILTQHALNATVRYVRTDNGTEFVNKTLTEFYESVGITHNTSVPRTPQQNGVCKRRNQTLMEVAHTMLIFAKAPIFLWAEAVALACYTLNRSLVHTLHGKTYYELIKGKKPEMKYFWVFGSLCYPINDYDDLGKLKAKADIGIFVGYASTKKAYRIYNKRNHKIQETVHVTFNELTKAMTSIQLSTGLRLEINNLQSGEIGSGLVNTPTTPSVPPTEK</sequence>
<organism evidence="2 3">
    <name type="scientific">Tanacetum coccineum</name>
    <dbReference type="NCBI Taxonomy" id="301880"/>
    <lineage>
        <taxon>Eukaryota</taxon>
        <taxon>Viridiplantae</taxon>
        <taxon>Streptophyta</taxon>
        <taxon>Embryophyta</taxon>
        <taxon>Tracheophyta</taxon>
        <taxon>Spermatophyta</taxon>
        <taxon>Magnoliopsida</taxon>
        <taxon>eudicotyledons</taxon>
        <taxon>Gunneridae</taxon>
        <taxon>Pentapetalae</taxon>
        <taxon>asterids</taxon>
        <taxon>campanulids</taxon>
        <taxon>Asterales</taxon>
        <taxon>Asteraceae</taxon>
        <taxon>Asteroideae</taxon>
        <taxon>Anthemideae</taxon>
        <taxon>Anthemidinae</taxon>
        <taxon>Tanacetum</taxon>
    </lineage>
</organism>
<comment type="caution">
    <text evidence="2">The sequence shown here is derived from an EMBL/GenBank/DDBJ whole genome shotgun (WGS) entry which is preliminary data.</text>
</comment>
<feature type="domain" description="Integrase catalytic" evidence="1">
    <location>
        <begin position="1"/>
        <end position="155"/>
    </location>
</feature>
<proteinExistence type="predicted"/>
<dbReference type="InterPro" id="IPR012337">
    <property type="entry name" value="RNaseH-like_sf"/>
</dbReference>
<dbReference type="Pfam" id="PF00665">
    <property type="entry name" value="rve"/>
    <property type="match status" value="1"/>
</dbReference>
<evidence type="ECO:0000313" key="2">
    <source>
        <dbReference type="EMBL" id="GJT19061.1"/>
    </source>
</evidence>
<evidence type="ECO:0000313" key="3">
    <source>
        <dbReference type="Proteomes" id="UP001151760"/>
    </source>
</evidence>
<dbReference type="InterPro" id="IPR057670">
    <property type="entry name" value="SH3_retrovirus"/>
</dbReference>
<dbReference type="InterPro" id="IPR036397">
    <property type="entry name" value="RNaseH_sf"/>
</dbReference>
<protein>
    <submittedName>
        <fullName evidence="2">Retrovirus-related pol polyprotein from transposon TNT 1-94</fullName>
    </submittedName>
</protein>
<dbReference type="SUPFAM" id="SSF53098">
    <property type="entry name" value="Ribonuclease H-like"/>
    <property type="match status" value="1"/>
</dbReference>
<reference evidence="2" key="1">
    <citation type="journal article" date="2022" name="Int. J. Mol. Sci.">
        <title>Draft Genome of Tanacetum Coccineum: Genomic Comparison of Closely Related Tanacetum-Family Plants.</title>
        <authorList>
            <person name="Yamashiro T."/>
            <person name="Shiraishi A."/>
            <person name="Nakayama K."/>
            <person name="Satake H."/>
        </authorList>
    </citation>
    <scope>NUCLEOTIDE SEQUENCE</scope>
</reference>
<keyword evidence="3" id="KW-1185">Reference proteome</keyword>
<dbReference type="PANTHER" id="PTHR42648:SF32">
    <property type="entry name" value="RIBONUCLEASE H-LIKE DOMAIN, GAG-PRE-INTEGRASE DOMAIN PROTEIN-RELATED"/>
    <property type="match status" value="1"/>
</dbReference>
<dbReference type="InterPro" id="IPR001584">
    <property type="entry name" value="Integrase_cat-core"/>
</dbReference>
<accession>A0ABQ5BWD3</accession>
<name>A0ABQ5BWD3_9ASTR</name>
<dbReference type="Proteomes" id="UP001151760">
    <property type="component" value="Unassembled WGS sequence"/>
</dbReference>
<dbReference type="Gene3D" id="3.30.420.10">
    <property type="entry name" value="Ribonuclease H-like superfamily/Ribonuclease H"/>
    <property type="match status" value="1"/>
</dbReference>
<dbReference type="EMBL" id="BQNB010013687">
    <property type="protein sequence ID" value="GJT19061.1"/>
    <property type="molecule type" value="Genomic_DNA"/>
</dbReference>
<dbReference type="PANTHER" id="PTHR42648">
    <property type="entry name" value="TRANSPOSASE, PUTATIVE-RELATED"/>
    <property type="match status" value="1"/>
</dbReference>
<dbReference type="PROSITE" id="PS50994">
    <property type="entry name" value="INTEGRASE"/>
    <property type="match status" value="1"/>
</dbReference>
<evidence type="ECO:0000259" key="1">
    <source>
        <dbReference type="PROSITE" id="PS50994"/>
    </source>
</evidence>
<reference evidence="2" key="2">
    <citation type="submission" date="2022-01" db="EMBL/GenBank/DDBJ databases">
        <authorList>
            <person name="Yamashiro T."/>
            <person name="Shiraishi A."/>
            <person name="Satake H."/>
            <person name="Nakayama K."/>
        </authorList>
    </citation>
    <scope>NUCLEOTIDE SEQUENCE</scope>
</reference>
<dbReference type="InterPro" id="IPR039537">
    <property type="entry name" value="Retrotran_Ty1/copia-like"/>
</dbReference>
<dbReference type="Pfam" id="PF25597">
    <property type="entry name" value="SH3_retrovirus"/>
    <property type="match status" value="1"/>
</dbReference>
<gene>
    <name evidence="2" type="ORF">Tco_0877767</name>
</gene>